<gene>
    <name evidence="1" type="ordered locus">Galf_0427</name>
</gene>
<dbReference type="AlphaFoldDB" id="D9SJX2"/>
<name>D9SJX2_GALCS</name>
<evidence type="ECO:0000313" key="1">
    <source>
        <dbReference type="EMBL" id="ADL54471.1"/>
    </source>
</evidence>
<dbReference type="STRING" id="395494.Galf_0427"/>
<organism evidence="1 2">
    <name type="scientific">Gallionella capsiferriformans (strain ES-2)</name>
    <name type="common">Gallionella ferruginea capsiferriformans (strain ES-2)</name>
    <dbReference type="NCBI Taxonomy" id="395494"/>
    <lineage>
        <taxon>Bacteria</taxon>
        <taxon>Pseudomonadati</taxon>
        <taxon>Pseudomonadota</taxon>
        <taxon>Betaproteobacteria</taxon>
        <taxon>Nitrosomonadales</taxon>
        <taxon>Gallionellaceae</taxon>
        <taxon>Gallionella</taxon>
    </lineage>
</organism>
<protein>
    <submittedName>
        <fullName evidence="1">Uncharacterized protein</fullName>
    </submittedName>
</protein>
<dbReference type="HOGENOM" id="CLU_2632977_0_0_4"/>
<keyword evidence="2" id="KW-1185">Reference proteome</keyword>
<sequence length="77" mass="9219" precursor="true">MLVVKKQHFVKLLLQMREWGCGHFFFGHNPFQKFASSDFLFSREHVLPVKTHYLRSFYAKENYRSGYRRSNLSASIC</sequence>
<dbReference type="EMBL" id="CP002159">
    <property type="protein sequence ID" value="ADL54471.1"/>
    <property type="molecule type" value="Genomic_DNA"/>
</dbReference>
<dbReference type="KEGG" id="gca:Galf_0427"/>
<accession>D9SJX2</accession>
<reference evidence="1 2" key="1">
    <citation type="submission" date="2010-08" db="EMBL/GenBank/DDBJ databases">
        <title>Complete sequence of Gallionella capsiferriformans ES-2.</title>
        <authorList>
            <consortium name="US DOE Joint Genome Institute"/>
            <person name="Lucas S."/>
            <person name="Copeland A."/>
            <person name="Lapidus A."/>
            <person name="Cheng J.-F."/>
            <person name="Bruce D."/>
            <person name="Goodwin L."/>
            <person name="Pitluck S."/>
            <person name="Chertkov O."/>
            <person name="Davenport K.W."/>
            <person name="Detter J.C."/>
            <person name="Han C."/>
            <person name="Tapia R."/>
            <person name="Land M."/>
            <person name="Hauser L."/>
            <person name="Chang Y.-J."/>
            <person name="Jeffries C."/>
            <person name="Kyrpides N."/>
            <person name="Ivanova N."/>
            <person name="Mikhailova N."/>
            <person name="Shelobolina E.S."/>
            <person name="Picardal F."/>
            <person name="Roden E."/>
            <person name="Emerson D."/>
            <person name="Woyke T."/>
        </authorList>
    </citation>
    <scope>NUCLEOTIDE SEQUENCE [LARGE SCALE GENOMIC DNA]</scope>
    <source>
        <strain evidence="1 2">ES-2</strain>
    </source>
</reference>
<dbReference type="Proteomes" id="UP000001235">
    <property type="component" value="Chromosome"/>
</dbReference>
<evidence type="ECO:0000313" key="2">
    <source>
        <dbReference type="Proteomes" id="UP000001235"/>
    </source>
</evidence>
<proteinExistence type="predicted"/>